<name>A0A699WFI2_TANCI</name>
<dbReference type="EMBL" id="BKCJ011655131">
    <property type="protein sequence ID" value="GFD45683.1"/>
    <property type="molecule type" value="Genomic_DNA"/>
</dbReference>
<organism evidence="1">
    <name type="scientific">Tanacetum cinerariifolium</name>
    <name type="common">Dalmatian daisy</name>
    <name type="synonym">Chrysanthemum cinerariifolium</name>
    <dbReference type="NCBI Taxonomy" id="118510"/>
    <lineage>
        <taxon>Eukaryota</taxon>
        <taxon>Viridiplantae</taxon>
        <taxon>Streptophyta</taxon>
        <taxon>Embryophyta</taxon>
        <taxon>Tracheophyta</taxon>
        <taxon>Spermatophyta</taxon>
        <taxon>Magnoliopsida</taxon>
        <taxon>eudicotyledons</taxon>
        <taxon>Gunneridae</taxon>
        <taxon>Pentapetalae</taxon>
        <taxon>asterids</taxon>
        <taxon>campanulids</taxon>
        <taxon>Asterales</taxon>
        <taxon>Asteraceae</taxon>
        <taxon>Asteroideae</taxon>
        <taxon>Anthemideae</taxon>
        <taxon>Anthemidinae</taxon>
        <taxon>Tanacetum</taxon>
    </lineage>
</organism>
<feature type="non-terminal residue" evidence="1">
    <location>
        <position position="1"/>
    </location>
</feature>
<feature type="non-terminal residue" evidence="1">
    <location>
        <position position="140"/>
    </location>
</feature>
<protein>
    <submittedName>
        <fullName evidence="1">Uncharacterized protein</fullName>
    </submittedName>
</protein>
<reference evidence="1" key="1">
    <citation type="journal article" date="2019" name="Sci. Rep.">
        <title>Draft genome of Tanacetum cinerariifolium, the natural source of mosquito coil.</title>
        <authorList>
            <person name="Yamashiro T."/>
            <person name="Shiraishi A."/>
            <person name="Satake H."/>
            <person name="Nakayama K."/>
        </authorList>
    </citation>
    <scope>NUCLEOTIDE SEQUENCE</scope>
</reference>
<gene>
    <name evidence="1" type="ORF">Tci_917652</name>
</gene>
<accession>A0A699WFI2</accession>
<comment type="caution">
    <text evidence="1">The sequence shown here is derived from an EMBL/GenBank/DDBJ whole genome shotgun (WGS) entry which is preliminary data.</text>
</comment>
<proteinExistence type="predicted"/>
<evidence type="ECO:0000313" key="1">
    <source>
        <dbReference type="EMBL" id="GFD45683.1"/>
    </source>
</evidence>
<dbReference type="AlphaFoldDB" id="A0A699WFI2"/>
<sequence>PAVDVVVVHLLVQGPQLPPGDGRNLLVVVFAGAVKRCHEGHIVVAQVVLGRVLEAFEQAVVGVAVEVEALVPGHFAALGQHPDAELGVGLVAATFLALAGVVEDVVREAAVAPAVHVVAQGVFVQRPVVAKNADGHDRFD</sequence>